<dbReference type="AlphaFoldDB" id="A0A1L6TEM5"/>
<sequence length="248" mass="28203">MIEHALYTLNQISNLSSESAHYQQQQTLNIRLRAVKQEALALGAQSALAYEAKNIDALLSSYSRYLYQIFDFNQLLLEKNVLPPVISDTDNSLAISGNAQLLRAAGRTYKIIVKAHFVTAPPTWRNYLYMDYTQPDLPNKILLPKNGQEKLLWKKYTVEGWKQGIYQAVNIYKINLNKLVRDFNGMILYKKLLTQGVVSPVYVKSQYHGVTGDKNKLTLDDSTLQIANQPELLKNQKLWLPALAKGKS</sequence>
<dbReference type="InterPro" id="IPR031618">
    <property type="entry name" value="T4SS_TraI"/>
</dbReference>
<dbReference type="Proteomes" id="UP000029558">
    <property type="component" value="Chromosome"/>
</dbReference>
<name>A0A1L6TEM5_PISSA</name>
<proteinExistence type="predicted"/>
<reference evidence="1 2" key="1">
    <citation type="journal article" date="2014" name="Genome Announc.">
        <title>Comparative Genome Analysis of Two Isolates of the Fish Pathogen Piscirickettsia salmonis from Different Hosts Reveals Major Differences in Virulence-Associated Secretion Systems.</title>
        <authorList>
            <person name="Bohle H."/>
            <person name="Henriquez P."/>
            <person name="Grothusen H."/>
            <person name="Navas E."/>
            <person name="Sandoval A."/>
            <person name="Bustamante F."/>
            <person name="Bustos P."/>
            <person name="Mancilla M."/>
        </authorList>
    </citation>
    <scope>NUCLEOTIDE SEQUENCE [LARGE SCALE GENOMIC DNA]</scope>
    <source>
        <strain evidence="2">B1-32597</strain>
    </source>
</reference>
<gene>
    <name evidence="1" type="primary">dotC</name>
    <name evidence="1" type="ORF">KU39_2681</name>
</gene>
<dbReference type="RefSeq" id="WP_017376887.1">
    <property type="nucleotide sequence ID" value="NZ_CP012508.1"/>
</dbReference>
<evidence type="ECO:0000313" key="1">
    <source>
        <dbReference type="EMBL" id="ALB23857.1"/>
    </source>
</evidence>
<dbReference type="OrthoDB" id="7992122at2"/>
<accession>A0A1L6TEM5</accession>
<protein>
    <submittedName>
        <fullName evidence="1">Type IV secretion system protein DotC</fullName>
    </submittedName>
</protein>
<organism evidence="1 2">
    <name type="scientific">Piscirickettsia salmonis</name>
    <dbReference type="NCBI Taxonomy" id="1238"/>
    <lineage>
        <taxon>Bacteria</taxon>
        <taxon>Pseudomonadati</taxon>
        <taxon>Pseudomonadota</taxon>
        <taxon>Gammaproteobacteria</taxon>
        <taxon>Thiotrichales</taxon>
        <taxon>Piscirickettsiaceae</taxon>
        <taxon>Piscirickettsia</taxon>
    </lineage>
</organism>
<evidence type="ECO:0000313" key="2">
    <source>
        <dbReference type="Proteomes" id="UP000029558"/>
    </source>
</evidence>
<dbReference type="Pfam" id="PF16932">
    <property type="entry name" value="T4SS_TraI"/>
    <property type="match status" value="1"/>
</dbReference>
<dbReference type="EMBL" id="CP012508">
    <property type="protein sequence ID" value="ALB23857.1"/>
    <property type="molecule type" value="Genomic_DNA"/>
</dbReference>